<dbReference type="InterPro" id="IPR001322">
    <property type="entry name" value="Lamin_tail_dom"/>
</dbReference>
<reference evidence="3 4" key="1">
    <citation type="submission" date="2020-07" db="EMBL/GenBank/DDBJ databases">
        <title>Sequencing the genomes of 1000 actinobacteria strains.</title>
        <authorList>
            <person name="Klenk H.-P."/>
        </authorList>
    </citation>
    <scope>NUCLEOTIDE SEQUENCE [LARGE SCALE GENOMIC DNA]</scope>
    <source>
        <strain evidence="3 4">DSM 103164</strain>
    </source>
</reference>
<name>A0A7Z0D8U1_9ACTN</name>
<dbReference type="PROSITE" id="PS51257">
    <property type="entry name" value="PROKAR_LIPOPROTEIN"/>
    <property type="match status" value="1"/>
</dbReference>
<comment type="caution">
    <text evidence="3">The sequence shown here is derived from an EMBL/GenBank/DDBJ whole genome shotgun (WGS) entry which is preliminary data.</text>
</comment>
<dbReference type="Pfam" id="PF00932">
    <property type="entry name" value="LTD"/>
    <property type="match status" value="1"/>
</dbReference>
<proteinExistence type="predicted"/>
<gene>
    <name evidence="3" type="ORF">GGQ54_001436</name>
</gene>
<feature type="domain" description="LTD" evidence="2">
    <location>
        <begin position="27"/>
        <end position="151"/>
    </location>
</feature>
<dbReference type="Proteomes" id="UP000527616">
    <property type="component" value="Unassembled WGS sequence"/>
</dbReference>
<evidence type="ECO:0000256" key="1">
    <source>
        <dbReference type="SAM" id="SignalP"/>
    </source>
</evidence>
<evidence type="ECO:0000313" key="4">
    <source>
        <dbReference type="Proteomes" id="UP000527616"/>
    </source>
</evidence>
<dbReference type="PROSITE" id="PS51841">
    <property type="entry name" value="LTD"/>
    <property type="match status" value="1"/>
</dbReference>
<dbReference type="InterPro" id="IPR036415">
    <property type="entry name" value="Lamin_tail_dom_sf"/>
</dbReference>
<dbReference type="EMBL" id="JACBZS010000001">
    <property type="protein sequence ID" value="NYI70876.1"/>
    <property type="molecule type" value="Genomic_DNA"/>
</dbReference>
<dbReference type="RefSeq" id="WP_179444776.1">
    <property type="nucleotide sequence ID" value="NZ_JACBZS010000001.1"/>
</dbReference>
<keyword evidence="4" id="KW-1185">Reference proteome</keyword>
<accession>A0A7Z0D8U1</accession>
<keyword evidence="1" id="KW-0732">Signal</keyword>
<dbReference type="Gene3D" id="2.60.40.1260">
    <property type="entry name" value="Lamin Tail domain"/>
    <property type="match status" value="1"/>
</dbReference>
<dbReference type="AlphaFoldDB" id="A0A7Z0D8U1"/>
<sequence>MPLPRLARILAPAMICALLSACALLGSAAPAHAASPLRFGSFVADPSGPDHNTNRQLVRETIELRNTGSKSINLTGYRIKDKQNHVYAFPRGFTLKPRTSVIVHTGKGRNGSRDLYWGKTSYVWNNTGDTAYLLAPGGSRVVTSCAYQKNATGTKRC</sequence>
<evidence type="ECO:0000259" key="2">
    <source>
        <dbReference type="PROSITE" id="PS51841"/>
    </source>
</evidence>
<dbReference type="SUPFAM" id="SSF74853">
    <property type="entry name" value="Lamin A/C globular tail domain"/>
    <property type="match status" value="1"/>
</dbReference>
<evidence type="ECO:0000313" key="3">
    <source>
        <dbReference type="EMBL" id="NYI70876.1"/>
    </source>
</evidence>
<organism evidence="3 4">
    <name type="scientific">Naumannella cuiyingiana</name>
    <dbReference type="NCBI Taxonomy" id="1347891"/>
    <lineage>
        <taxon>Bacteria</taxon>
        <taxon>Bacillati</taxon>
        <taxon>Actinomycetota</taxon>
        <taxon>Actinomycetes</taxon>
        <taxon>Propionibacteriales</taxon>
        <taxon>Propionibacteriaceae</taxon>
        <taxon>Naumannella</taxon>
    </lineage>
</organism>
<feature type="chain" id="PRO_5031167349" description="LTD domain-containing protein" evidence="1">
    <location>
        <begin position="34"/>
        <end position="157"/>
    </location>
</feature>
<protein>
    <recommendedName>
        <fullName evidence="2">LTD domain-containing protein</fullName>
    </recommendedName>
</protein>
<feature type="signal peptide" evidence="1">
    <location>
        <begin position="1"/>
        <end position="33"/>
    </location>
</feature>